<dbReference type="AlphaFoldDB" id="B0N5W4"/>
<reference evidence="1" key="1">
    <citation type="submission" date="2007-11" db="EMBL/GenBank/DDBJ databases">
        <authorList>
            <person name="Fulton L."/>
            <person name="Clifton S."/>
            <person name="Fulton B."/>
            <person name="Xu J."/>
            <person name="Minx P."/>
            <person name="Pepin K.H."/>
            <person name="Johnson M."/>
            <person name="Thiruvilangam P."/>
            <person name="Bhonagiri V."/>
            <person name="Nash W.E."/>
            <person name="Mardis E.R."/>
            <person name="Wilson R.K."/>
        </authorList>
    </citation>
    <scope>NUCLEOTIDE SEQUENCE [LARGE SCALE GENOMIC DNA]</scope>
    <source>
        <strain evidence="1">DSM 1402</strain>
    </source>
</reference>
<protein>
    <submittedName>
        <fullName evidence="1">Uncharacterized protein</fullName>
    </submittedName>
</protein>
<dbReference type="EMBL" id="ABFX02000008">
    <property type="protein sequence ID" value="EDS18173.1"/>
    <property type="molecule type" value="Genomic_DNA"/>
</dbReference>
<accession>B0N5W4</accession>
<dbReference type="RefSeq" id="WP_003539196.1">
    <property type="nucleotide sequence ID" value="NZ_CAXTKX010000020.1"/>
</dbReference>
<keyword evidence="2" id="KW-1185">Reference proteome</keyword>
<proteinExistence type="predicted"/>
<gene>
    <name evidence="1" type="ORF">CLORAM_02969</name>
</gene>
<evidence type="ECO:0000313" key="1">
    <source>
        <dbReference type="EMBL" id="EDS18173.1"/>
    </source>
</evidence>
<dbReference type="Proteomes" id="UP000005798">
    <property type="component" value="Unassembled WGS sequence"/>
</dbReference>
<name>B0N5W4_9FIRM</name>
<evidence type="ECO:0000313" key="2">
    <source>
        <dbReference type="Proteomes" id="UP000005798"/>
    </source>
</evidence>
<comment type="caution">
    <text evidence="1">The sequence shown here is derived from an EMBL/GenBank/DDBJ whole genome shotgun (WGS) entry which is preliminary data.</text>
</comment>
<sequence length="111" mass="13191">MNHNEKQLYDELRSTAEECNELMNMIFERQLPSCELKSKYKILKNSCKNRLQQIKRVGKPINVSQTVYNKFLRNYSEAMAFGFTEPTNGNLDKMIHSLEEARYKFTKFLNE</sequence>
<dbReference type="HOGENOM" id="CLU_2154504_0_0_9"/>
<organism evidence="1 2">
    <name type="scientific">Thomasclavelia ramosa DSM 1402</name>
    <dbReference type="NCBI Taxonomy" id="445974"/>
    <lineage>
        <taxon>Bacteria</taxon>
        <taxon>Bacillati</taxon>
        <taxon>Bacillota</taxon>
        <taxon>Erysipelotrichia</taxon>
        <taxon>Erysipelotrichales</taxon>
        <taxon>Coprobacillaceae</taxon>
        <taxon>Thomasclavelia</taxon>
    </lineage>
</organism>
<reference evidence="1" key="2">
    <citation type="submission" date="2014-06" db="EMBL/GenBank/DDBJ databases">
        <title>Draft genome sequence of Clostridium ramosum(DSM 1402).</title>
        <authorList>
            <person name="Sudarsanam P."/>
            <person name="Ley R."/>
            <person name="Guruge J."/>
            <person name="Turnbaugh P.J."/>
            <person name="Mahowald M."/>
            <person name="Liep D."/>
            <person name="Gordon J."/>
        </authorList>
    </citation>
    <scope>NUCLEOTIDE SEQUENCE</scope>
    <source>
        <strain evidence="1">DSM 1402</strain>
    </source>
</reference>